<evidence type="ECO:0000313" key="20">
    <source>
        <dbReference type="Proteomes" id="UP000694403"/>
    </source>
</evidence>
<dbReference type="GO" id="GO:0005634">
    <property type="term" value="C:nucleus"/>
    <property type="evidence" value="ECO:0007669"/>
    <property type="project" value="TreeGrafter"/>
</dbReference>
<comment type="similarity">
    <text evidence="4">Belongs to the cytidine and deoxycytidylate deaminase family.</text>
</comment>
<dbReference type="InterPro" id="IPR050610">
    <property type="entry name" value="APOBEC_Cyt_Deaminase"/>
</dbReference>
<dbReference type="SUPFAM" id="SSF53927">
    <property type="entry name" value="Cytidine deaminase-like"/>
    <property type="match status" value="2"/>
</dbReference>
<evidence type="ECO:0000313" key="19">
    <source>
        <dbReference type="Ensembl" id="ENSCSRP00000029027.1"/>
    </source>
</evidence>
<evidence type="ECO:0000256" key="3">
    <source>
        <dbReference type="ARBA" id="ARBA00004496"/>
    </source>
</evidence>
<dbReference type="GO" id="GO:0016554">
    <property type="term" value="P:cytidine to uridine editing"/>
    <property type="evidence" value="ECO:0007669"/>
    <property type="project" value="TreeGrafter"/>
</dbReference>
<evidence type="ECO:0000259" key="18">
    <source>
        <dbReference type="PROSITE" id="PS51747"/>
    </source>
</evidence>
<dbReference type="InterPro" id="IPR002125">
    <property type="entry name" value="CMP_dCMP_dom"/>
</dbReference>
<evidence type="ECO:0000256" key="17">
    <source>
        <dbReference type="ARBA" id="ARBA00049310"/>
    </source>
</evidence>
<keyword evidence="8" id="KW-0507">mRNA processing</keyword>
<evidence type="ECO:0000256" key="14">
    <source>
        <dbReference type="ARBA" id="ARBA00045552"/>
    </source>
</evidence>
<keyword evidence="12" id="KW-0539">Nucleus</keyword>
<evidence type="ECO:0000256" key="1">
    <source>
        <dbReference type="ARBA" id="ARBA00001947"/>
    </source>
</evidence>
<comment type="function">
    <text evidence="14">Cytidine deaminase catalyzing the cytidine to uridine postranscriptional editing of a variety of mRNAs. Form complexes with cofactors that confer differential editing activity and selectivity. Responsible for the postranscriptional editing of a CAA codon for Gln to a UAA codon for stop in the apolipoprotein B mRNA. Also involved in CGA (Arg) to UGA (Stop) editing in the NF1 mRNA. May also play a role in the epigenetic regulation of gene expression by participating in DNA demethylation.</text>
</comment>
<evidence type="ECO:0000256" key="6">
    <source>
        <dbReference type="ARBA" id="ARBA00014786"/>
    </source>
</evidence>
<name>A0A8C3TJ69_CHESE</name>
<dbReference type="GO" id="GO:0003723">
    <property type="term" value="F:RNA binding"/>
    <property type="evidence" value="ECO:0007669"/>
    <property type="project" value="TreeGrafter"/>
</dbReference>
<dbReference type="InterPro" id="IPR016193">
    <property type="entry name" value="Cytidine_deaminase-like"/>
</dbReference>
<proteinExistence type="inferred from homology"/>
<dbReference type="Pfam" id="PF18774">
    <property type="entry name" value="APOBEC4_like"/>
    <property type="match status" value="1"/>
</dbReference>
<keyword evidence="7" id="KW-0963">Cytoplasm</keyword>
<reference evidence="19" key="1">
    <citation type="submission" date="2025-08" db="UniProtKB">
        <authorList>
            <consortium name="Ensembl"/>
        </authorList>
    </citation>
    <scope>IDENTIFICATION</scope>
</reference>
<evidence type="ECO:0000256" key="16">
    <source>
        <dbReference type="ARBA" id="ARBA00049034"/>
    </source>
</evidence>
<comment type="cofactor">
    <cofactor evidence="1">
        <name>Zn(2+)</name>
        <dbReference type="ChEBI" id="CHEBI:29105"/>
    </cofactor>
</comment>
<comment type="catalytic activity">
    <reaction evidence="17">
        <text>cytidine(6666) in apoB mRNA + H2O + H(+) = uridine(6666) in apoB mRNA + NH4(+)</text>
        <dbReference type="Rhea" id="RHEA:21772"/>
        <dbReference type="Rhea" id="RHEA-COMP:13888"/>
        <dbReference type="Rhea" id="RHEA-COMP:13889"/>
        <dbReference type="ChEBI" id="CHEBI:15377"/>
        <dbReference type="ChEBI" id="CHEBI:15378"/>
        <dbReference type="ChEBI" id="CHEBI:28938"/>
        <dbReference type="ChEBI" id="CHEBI:65315"/>
        <dbReference type="ChEBI" id="CHEBI:82748"/>
        <dbReference type="EC" id="3.5.4.36"/>
    </reaction>
    <physiologicalReaction direction="left-to-right" evidence="17">
        <dbReference type="Rhea" id="RHEA:21773"/>
    </physiologicalReaction>
</comment>
<evidence type="ECO:0000256" key="2">
    <source>
        <dbReference type="ARBA" id="ARBA00004123"/>
    </source>
</evidence>
<reference evidence="19" key="2">
    <citation type="submission" date="2025-09" db="UniProtKB">
        <authorList>
            <consortium name="Ensembl"/>
        </authorList>
    </citation>
    <scope>IDENTIFICATION</scope>
</reference>
<organism evidence="19 20">
    <name type="scientific">Chelydra serpentina</name>
    <name type="common">Snapping turtle</name>
    <name type="synonym">Testudo serpentina</name>
    <dbReference type="NCBI Taxonomy" id="8475"/>
    <lineage>
        <taxon>Eukaryota</taxon>
        <taxon>Metazoa</taxon>
        <taxon>Chordata</taxon>
        <taxon>Craniata</taxon>
        <taxon>Vertebrata</taxon>
        <taxon>Euteleostomi</taxon>
        <taxon>Archelosauria</taxon>
        <taxon>Testudinata</taxon>
        <taxon>Testudines</taxon>
        <taxon>Cryptodira</taxon>
        <taxon>Durocryptodira</taxon>
        <taxon>Americhelydia</taxon>
        <taxon>Chelydroidea</taxon>
        <taxon>Chelydridae</taxon>
        <taxon>Chelydra</taxon>
    </lineage>
</organism>
<dbReference type="Pfam" id="PF18750">
    <property type="entry name" value="SNAD4"/>
    <property type="match status" value="1"/>
</dbReference>
<protein>
    <recommendedName>
        <fullName evidence="6">C-&gt;U-editing enzyme APOBEC-1</fullName>
        <ecNumber evidence="5">3.5.4.36</ecNumber>
    </recommendedName>
    <alternativeName>
        <fullName evidence="13">mRNA(cytosine(6666)) deaminase 1</fullName>
    </alternativeName>
</protein>
<dbReference type="Proteomes" id="UP000694403">
    <property type="component" value="Unplaced"/>
</dbReference>
<accession>A0A8C3TJ69</accession>
<dbReference type="PANTHER" id="PTHR13857:SF26">
    <property type="entry name" value="C-U-EDITING ENZYME APOBEC-1"/>
    <property type="match status" value="1"/>
</dbReference>
<dbReference type="CDD" id="cd01283">
    <property type="entry name" value="cytidine_deaminase"/>
    <property type="match status" value="1"/>
</dbReference>
<feature type="domain" description="CMP/dCMP-type deaminase" evidence="18">
    <location>
        <begin position="38"/>
        <end position="141"/>
    </location>
</feature>
<sequence length="357" mass="42121">KIPEYRDCPYKIGTSGHPTYSQDYRQRGSWKESDLPPLPSETYLLYEIKWSNSKRPWQSCCHSTHTEHAEIHFIEDVFQEQRSDPSVHCSITWYMSWSPCADCCRAIRDFLKEQPNVNLVIYVARIYWHKEENNRQGLRSLVNIGVRDGIFISSDYGYCWRTFVAHQNGEEDDYCPLVRSRWKIQPKEFRAIFDPSAFPKVTYLLYEIKWGSSNKFWRKWCPNTPTHHAEINCLENDFKAIHHRPSVRCSIIWFLSWSPCGLCCRLIVHFLRAHPKVTLQIYIGRLFRHRDERNRQGLRDLVSSGVNVHIMSLPGSIHNQTLPYWPNIDSFLGKCGRRRDQWVGSNISLLPAERVES</sequence>
<comment type="subcellular location">
    <subcellularLocation>
        <location evidence="3">Cytoplasm</location>
    </subcellularLocation>
    <subcellularLocation>
        <location evidence="2">Nucleus</location>
    </subcellularLocation>
</comment>
<comment type="catalytic activity">
    <reaction evidence="16">
        <text>a cytidine in mRNA + H2O + H(+) = a uridine in mRNA + NH4(+)</text>
        <dbReference type="Rhea" id="RHEA:74355"/>
        <dbReference type="Rhea" id="RHEA-COMP:14658"/>
        <dbReference type="Rhea" id="RHEA-COMP:15145"/>
        <dbReference type="ChEBI" id="CHEBI:15377"/>
        <dbReference type="ChEBI" id="CHEBI:15378"/>
        <dbReference type="ChEBI" id="CHEBI:28938"/>
        <dbReference type="ChEBI" id="CHEBI:65315"/>
        <dbReference type="ChEBI" id="CHEBI:82748"/>
    </reaction>
    <physiologicalReaction direction="left-to-right" evidence="16">
        <dbReference type="Rhea" id="RHEA:74356"/>
    </physiologicalReaction>
</comment>
<comment type="subunit">
    <text evidence="15">Homodimer. Interacts with A1CF; form an mRNA editing complex. Interacts with RBM47; form an mRNA editing complex. Found in a complex with CELF2/CUGBP2 and A1CF. Interacts with HNRPAB. Interacts with SYNCRIP.</text>
</comment>
<keyword evidence="11" id="KW-0862">Zinc</keyword>
<keyword evidence="10" id="KW-0378">Hydrolase</keyword>
<dbReference type="GO" id="GO:0004126">
    <property type="term" value="F:cytidine deaminase activity"/>
    <property type="evidence" value="ECO:0007669"/>
    <property type="project" value="TreeGrafter"/>
</dbReference>
<evidence type="ECO:0000256" key="12">
    <source>
        <dbReference type="ARBA" id="ARBA00023242"/>
    </source>
</evidence>
<evidence type="ECO:0000256" key="8">
    <source>
        <dbReference type="ARBA" id="ARBA00022664"/>
    </source>
</evidence>
<evidence type="ECO:0000256" key="5">
    <source>
        <dbReference type="ARBA" id="ARBA00012742"/>
    </source>
</evidence>
<dbReference type="PROSITE" id="PS51747">
    <property type="entry name" value="CYT_DCMP_DEAMINASES_2"/>
    <property type="match status" value="2"/>
</dbReference>
<feature type="domain" description="CMP/dCMP-type deaminase" evidence="18">
    <location>
        <begin position="176"/>
        <end position="301"/>
    </location>
</feature>
<dbReference type="GO" id="GO:0008270">
    <property type="term" value="F:zinc ion binding"/>
    <property type="evidence" value="ECO:0007669"/>
    <property type="project" value="InterPro"/>
</dbReference>
<dbReference type="PANTHER" id="PTHR13857">
    <property type="entry name" value="MRNA EDITING ENZYME"/>
    <property type="match status" value="1"/>
</dbReference>
<dbReference type="InterPro" id="IPR041547">
    <property type="entry name" value="APOBEC1"/>
</dbReference>
<evidence type="ECO:0000256" key="15">
    <source>
        <dbReference type="ARBA" id="ARBA00046509"/>
    </source>
</evidence>
<dbReference type="AlphaFoldDB" id="A0A8C3TJ69"/>
<evidence type="ECO:0000256" key="4">
    <source>
        <dbReference type="ARBA" id="ARBA00006576"/>
    </source>
</evidence>
<dbReference type="GO" id="GO:0005737">
    <property type="term" value="C:cytoplasm"/>
    <property type="evidence" value="ECO:0007669"/>
    <property type="project" value="TreeGrafter"/>
</dbReference>
<dbReference type="InterPro" id="IPR016192">
    <property type="entry name" value="APOBEC/CMP_deaminase_Zn-bd"/>
</dbReference>
<evidence type="ECO:0000256" key="13">
    <source>
        <dbReference type="ARBA" id="ARBA00031639"/>
    </source>
</evidence>
<dbReference type="Ensembl" id="ENSCSRT00000030193.1">
    <property type="protein sequence ID" value="ENSCSRP00000029027.1"/>
    <property type="gene ID" value="ENSCSRG00000021278.1"/>
</dbReference>
<keyword evidence="9" id="KW-0479">Metal-binding</keyword>
<dbReference type="PROSITE" id="PS00903">
    <property type="entry name" value="CYT_DCMP_DEAMINASES_1"/>
    <property type="match status" value="1"/>
</dbReference>
<evidence type="ECO:0000256" key="11">
    <source>
        <dbReference type="ARBA" id="ARBA00022833"/>
    </source>
</evidence>
<evidence type="ECO:0000256" key="9">
    <source>
        <dbReference type="ARBA" id="ARBA00022723"/>
    </source>
</evidence>
<evidence type="ECO:0000256" key="10">
    <source>
        <dbReference type="ARBA" id="ARBA00022801"/>
    </source>
</evidence>
<dbReference type="EC" id="3.5.4.36" evidence="5"/>
<dbReference type="Gene3D" id="3.40.140.10">
    <property type="entry name" value="Cytidine Deaminase, domain 2"/>
    <property type="match status" value="2"/>
</dbReference>
<keyword evidence="20" id="KW-1185">Reference proteome</keyword>
<evidence type="ECO:0000256" key="7">
    <source>
        <dbReference type="ARBA" id="ARBA00022490"/>
    </source>
</evidence>